<evidence type="ECO:0000313" key="2">
    <source>
        <dbReference type="Proteomes" id="UP000639403"/>
    </source>
</evidence>
<reference evidence="1" key="1">
    <citation type="submission" date="2020-11" db="EMBL/GenBank/DDBJ databases">
        <authorList>
            <person name="Koelle M."/>
            <person name="Horta M.A.C."/>
            <person name="Nowrousian M."/>
            <person name="Ohm R.A."/>
            <person name="Benz P."/>
            <person name="Pilgard A."/>
        </authorList>
    </citation>
    <scope>NUCLEOTIDE SEQUENCE</scope>
    <source>
        <strain evidence="1">FPRL280</strain>
    </source>
</reference>
<organism evidence="1 2">
    <name type="scientific">Rhodonia placenta</name>
    <dbReference type="NCBI Taxonomy" id="104341"/>
    <lineage>
        <taxon>Eukaryota</taxon>
        <taxon>Fungi</taxon>
        <taxon>Dikarya</taxon>
        <taxon>Basidiomycota</taxon>
        <taxon>Agaricomycotina</taxon>
        <taxon>Agaricomycetes</taxon>
        <taxon>Polyporales</taxon>
        <taxon>Adustoporiaceae</taxon>
        <taxon>Rhodonia</taxon>
    </lineage>
</organism>
<protein>
    <submittedName>
        <fullName evidence="1">Uncharacterized protein</fullName>
    </submittedName>
</protein>
<dbReference type="AlphaFoldDB" id="A0A8H7P8G3"/>
<dbReference type="Proteomes" id="UP000639403">
    <property type="component" value="Unassembled WGS sequence"/>
</dbReference>
<sequence>MSLEIYMTIPTTMSWKCFSVPTFLPSCLRSERCLSAEDVYAMLQTLLPDIHIRTLLCATARPGESMAITVRKVLRCTSEKF</sequence>
<dbReference type="EMBL" id="JADOXO010000016">
    <property type="protein sequence ID" value="KAF9819683.1"/>
    <property type="molecule type" value="Genomic_DNA"/>
</dbReference>
<reference evidence="1" key="2">
    <citation type="journal article" name="Front. Microbiol.">
        <title>Degradative Capacity of Two Strains of Rhodonia placenta: From Phenotype to Genotype.</title>
        <authorList>
            <person name="Kolle M."/>
            <person name="Horta M.A.C."/>
            <person name="Nowrousian M."/>
            <person name="Ohm R.A."/>
            <person name="Benz J.P."/>
            <person name="Pilgard A."/>
        </authorList>
    </citation>
    <scope>NUCLEOTIDE SEQUENCE</scope>
    <source>
        <strain evidence="1">FPRL280</strain>
    </source>
</reference>
<accession>A0A8H7P8G3</accession>
<gene>
    <name evidence="1" type="ORF">IEO21_01948</name>
</gene>
<name>A0A8H7P8G3_9APHY</name>
<evidence type="ECO:0000313" key="1">
    <source>
        <dbReference type="EMBL" id="KAF9819683.1"/>
    </source>
</evidence>
<comment type="caution">
    <text evidence="1">The sequence shown here is derived from an EMBL/GenBank/DDBJ whole genome shotgun (WGS) entry which is preliminary data.</text>
</comment>
<proteinExistence type="predicted"/>